<name>A0A4P7XMU0_9ALTE</name>
<dbReference type="AlphaFoldDB" id="A0A4P7XMU0"/>
<keyword evidence="3" id="KW-1185">Reference proteome</keyword>
<keyword evidence="1" id="KW-0812">Transmembrane</keyword>
<protein>
    <submittedName>
        <fullName evidence="2">DUF1499 domain-containing protein</fullName>
    </submittedName>
</protein>
<dbReference type="InterPro" id="IPR010865">
    <property type="entry name" value="DUF1499"/>
</dbReference>
<evidence type="ECO:0000313" key="3">
    <source>
        <dbReference type="Proteomes" id="UP000298049"/>
    </source>
</evidence>
<keyword evidence="1" id="KW-0472">Membrane</keyword>
<reference evidence="2 3" key="1">
    <citation type="submission" date="2018-07" db="EMBL/GenBank/DDBJ databases">
        <title>Marsedoiliclastica nanhaica gen. nov. sp. nov., a novel marine hydrocarbonoclastic bacterium isolated from an in-situ enriched hydrocarbon-degrading consortium in deep-sea sediment.</title>
        <authorList>
            <person name="Dong C."/>
            <person name="Ma T."/>
            <person name="Liu R."/>
            <person name="Shao Z."/>
        </authorList>
    </citation>
    <scope>NUCLEOTIDE SEQUENCE [LARGE SCALE GENOMIC DNA]</scope>
    <source>
        <strain evidence="3">soil36-7</strain>
    </source>
</reference>
<dbReference type="RefSeq" id="WP_136550229.1">
    <property type="nucleotide sequence ID" value="NZ_CP031093.1"/>
</dbReference>
<evidence type="ECO:0000313" key="2">
    <source>
        <dbReference type="EMBL" id="QCF27517.1"/>
    </source>
</evidence>
<organism evidence="2 3">
    <name type="scientific">Hydrocarboniclastica marina</name>
    <dbReference type="NCBI Taxonomy" id="2259620"/>
    <lineage>
        <taxon>Bacteria</taxon>
        <taxon>Pseudomonadati</taxon>
        <taxon>Pseudomonadota</taxon>
        <taxon>Gammaproteobacteria</taxon>
        <taxon>Alteromonadales</taxon>
        <taxon>Alteromonadaceae</taxon>
        <taxon>Hydrocarboniclastica</taxon>
    </lineage>
</organism>
<dbReference type="EMBL" id="CP031093">
    <property type="protein sequence ID" value="QCF27517.1"/>
    <property type="molecule type" value="Genomic_DNA"/>
</dbReference>
<dbReference type="Proteomes" id="UP000298049">
    <property type="component" value="Chromosome"/>
</dbReference>
<feature type="transmembrane region" description="Helical" evidence="1">
    <location>
        <begin position="84"/>
        <end position="105"/>
    </location>
</feature>
<evidence type="ECO:0000256" key="1">
    <source>
        <dbReference type="SAM" id="Phobius"/>
    </source>
</evidence>
<dbReference type="Pfam" id="PF07386">
    <property type="entry name" value="DUF1499"/>
    <property type="match status" value="1"/>
</dbReference>
<gene>
    <name evidence="2" type="ORF">soil367_17175</name>
</gene>
<feature type="transmembrane region" description="Helical" evidence="1">
    <location>
        <begin position="57"/>
        <end position="77"/>
    </location>
</feature>
<proteinExistence type="predicted"/>
<sequence length="257" mass="27327">MATSSMESRRSGRWPRLLAWLGLLVVLFAALCVVGAGPAHRLELADLGTAFGLLRLGAYLALGGAVLGLITLVVASLCRRFRPALVGGAVFVAAAGVLIVPWQMLQRAQQVPPIHDITTDTQDPPAFTALAPARETAPNAVEYPGEATARQQRAAYPEIQPIMLPLPLAEALEAAEAVARAKGWDVVAVGKTTLEATATTPWFGFKDDVAIRLSEVEGGVRVDVRSASRVGRSDLGTNAARIRDYLAELSRRVGESR</sequence>
<dbReference type="OrthoDB" id="1523552at2"/>
<dbReference type="KEGG" id="hmi:soil367_17175"/>
<accession>A0A4P7XMU0</accession>
<keyword evidence="1" id="KW-1133">Transmembrane helix</keyword>